<keyword evidence="1" id="KW-0285">Flavoprotein</keyword>
<dbReference type="AlphaFoldDB" id="A0A6I6JGX3"/>
<protein>
    <submittedName>
        <fullName evidence="4">Flavodoxin family protein</fullName>
    </submittedName>
</protein>
<dbReference type="PANTHER" id="PTHR43278">
    <property type="entry name" value="NAD(P)H-DEPENDENT FMN-CONTAINING OXIDOREDUCTASE YWQN-RELATED"/>
    <property type="match status" value="1"/>
</dbReference>
<sequence>MSKKILIISASPRKDGNSDLLCDEFMRGAQQSGHDVEKIRLSERHINYCTGCCSCVSGGGKCVQKDDMNDIFPKVLAADVLVLASPVYFRSFNGQMKTFMDRICPIYSRIHDTEVYFIVSAAGGSIPVESTFMSFRVFTGCLDVEEKGTLAVTGIWDAGGVKGTRTLKEAFEMGVNP</sequence>
<dbReference type="InterPro" id="IPR005025">
    <property type="entry name" value="FMN_Rdtase-like_dom"/>
</dbReference>
<dbReference type="RefSeq" id="WP_158947491.1">
    <property type="nucleotide sequence ID" value="NZ_CP046400.1"/>
</dbReference>
<organism evidence="4 5">
    <name type="scientific">Pseudodesulfovibrio cashew</name>
    <dbReference type="NCBI Taxonomy" id="2678688"/>
    <lineage>
        <taxon>Bacteria</taxon>
        <taxon>Pseudomonadati</taxon>
        <taxon>Thermodesulfobacteriota</taxon>
        <taxon>Desulfovibrionia</taxon>
        <taxon>Desulfovibrionales</taxon>
        <taxon>Desulfovibrionaceae</taxon>
    </lineage>
</organism>
<gene>
    <name evidence="4" type="ORF">GM415_09060</name>
</gene>
<keyword evidence="5" id="KW-1185">Reference proteome</keyword>
<keyword evidence="2" id="KW-0288">FMN</keyword>
<dbReference type="PANTHER" id="PTHR43278:SF2">
    <property type="entry name" value="IRON-SULFUR FLAVOPROTEIN"/>
    <property type="match status" value="1"/>
</dbReference>
<evidence type="ECO:0000313" key="4">
    <source>
        <dbReference type="EMBL" id="QGY40270.1"/>
    </source>
</evidence>
<dbReference type="SUPFAM" id="SSF52218">
    <property type="entry name" value="Flavoproteins"/>
    <property type="match status" value="1"/>
</dbReference>
<dbReference type="InterPro" id="IPR029039">
    <property type="entry name" value="Flavoprotein-like_sf"/>
</dbReference>
<dbReference type="EMBL" id="CP046400">
    <property type="protein sequence ID" value="QGY40270.1"/>
    <property type="molecule type" value="Genomic_DNA"/>
</dbReference>
<reference evidence="4 5" key="1">
    <citation type="submission" date="2019-11" db="EMBL/GenBank/DDBJ databases">
        <authorList>
            <person name="Zheng R.K."/>
            <person name="Sun C.M."/>
        </authorList>
    </citation>
    <scope>NUCLEOTIDE SEQUENCE [LARGE SCALE GENOMIC DNA]</scope>
    <source>
        <strain evidence="4 5">SRB007</strain>
    </source>
</reference>
<evidence type="ECO:0000259" key="3">
    <source>
        <dbReference type="Pfam" id="PF03358"/>
    </source>
</evidence>
<dbReference type="Pfam" id="PF03358">
    <property type="entry name" value="FMN_red"/>
    <property type="match status" value="1"/>
</dbReference>
<proteinExistence type="predicted"/>
<dbReference type="KEGG" id="psel:GM415_09060"/>
<dbReference type="GO" id="GO:0016491">
    <property type="term" value="F:oxidoreductase activity"/>
    <property type="evidence" value="ECO:0007669"/>
    <property type="project" value="InterPro"/>
</dbReference>
<dbReference type="InterPro" id="IPR051796">
    <property type="entry name" value="ISF_SsuE-like"/>
</dbReference>
<feature type="domain" description="NADPH-dependent FMN reductase-like" evidence="3">
    <location>
        <begin position="4"/>
        <end position="141"/>
    </location>
</feature>
<dbReference type="Gene3D" id="3.40.50.360">
    <property type="match status" value="1"/>
</dbReference>
<dbReference type="Proteomes" id="UP000428328">
    <property type="component" value="Chromosome"/>
</dbReference>
<accession>A0A6I6JGX3</accession>
<evidence type="ECO:0000256" key="1">
    <source>
        <dbReference type="ARBA" id="ARBA00022630"/>
    </source>
</evidence>
<evidence type="ECO:0000313" key="5">
    <source>
        <dbReference type="Proteomes" id="UP000428328"/>
    </source>
</evidence>
<name>A0A6I6JGX3_9BACT</name>
<evidence type="ECO:0000256" key="2">
    <source>
        <dbReference type="ARBA" id="ARBA00022643"/>
    </source>
</evidence>